<comment type="caution">
    <text evidence="2">The sequence shown here is derived from an EMBL/GenBank/DDBJ whole genome shotgun (WGS) entry which is preliminary data.</text>
</comment>
<reference evidence="2 3" key="1">
    <citation type="journal article" date="2013" name="Genome Announc.">
        <title>Draft Genome Sequence of a Hexachlorocyclohexane-Degrading Bacterium, Sphingobium baderi Strain LL03T.</title>
        <authorList>
            <person name="Kaur J."/>
            <person name="Verma H."/>
            <person name="Tripathi C."/>
            <person name="Khurana J.P."/>
            <person name="Lal R."/>
        </authorList>
    </citation>
    <scope>NUCLEOTIDE SEQUENCE [LARGE SCALE GENOMIC DNA]</scope>
    <source>
        <strain evidence="2 3">LL03</strain>
    </source>
</reference>
<accession>T0GA26</accession>
<protein>
    <recommendedName>
        <fullName evidence="1">HTH cro/C1-type domain-containing protein</fullName>
    </recommendedName>
</protein>
<dbReference type="PATRIC" id="fig|1114964.3.peg.4412"/>
<dbReference type="Gene3D" id="1.10.260.40">
    <property type="entry name" value="lambda repressor-like DNA-binding domains"/>
    <property type="match status" value="1"/>
</dbReference>
<dbReference type="InterPro" id="IPR001387">
    <property type="entry name" value="Cro/C1-type_HTH"/>
</dbReference>
<organism evidence="2 3">
    <name type="scientific">Sphingobium baderi LL03</name>
    <dbReference type="NCBI Taxonomy" id="1114964"/>
    <lineage>
        <taxon>Bacteria</taxon>
        <taxon>Pseudomonadati</taxon>
        <taxon>Pseudomonadota</taxon>
        <taxon>Alphaproteobacteria</taxon>
        <taxon>Sphingomonadales</taxon>
        <taxon>Sphingomonadaceae</taxon>
        <taxon>Sphingobium</taxon>
    </lineage>
</organism>
<name>T0GA26_9SPHN</name>
<dbReference type="InterPro" id="IPR010982">
    <property type="entry name" value="Lambda_DNA-bd_dom_sf"/>
</dbReference>
<dbReference type="eggNOG" id="COG2944">
    <property type="taxonomic scope" value="Bacteria"/>
</dbReference>
<dbReference type="RefSeq" id="WP_021247021.1">
    <property type="nucleotide sequence ID" value="NZ_ATIB01000088.1"/>
</dbReference>
<evidence type="ECO:0000313" key="2">
    <source>
        <dbReference type="EMBL" id="EQA96852.1"/>
    </source>
</evidence>
<dbReference type="GO" id="GO:0003677">
    <property type="term" value="F:DNA binding"/>
    <property type="evidence" value="ECO:0007669"/>
    <property type="project" value="InterPro"/>
</dbReference>
<evidence type="ECO:0000313" key="3">
    <source>
        <dbReference type="Proteomes" id="UP000015524"/>
    </source>
</evidence>
<dbReference type="EMBL" id="ATIB01000088">
    <property type="protein sequence ID" value="EQA96852.1"/>
    <property type="molecule type" value="Genomic_DNA"/>
</dbReference>
<feature type="domain" description="HTH cro/C1-type" evidence="1">
    <location>
        <begin position="35"/>
        <end position="72"/>
    </location>
</feature>
<sequence>MTNEDFESLKRGLAEVDAYKSGAREGYVIHEPVDVKAIRAATKKTQQAFASTYHLPIGTVRDWEQGRRNPDAPARVLLSMIKTDPAAVERLLEKAS</sequence>
<dbReference type="AlphaFoldDB" id="T0GA26"/>
<proteinExistence type="predicted"/>
<dbReference type="PROSITE" id="PS50943">
    <property type="entry name" value="HTH_CROC1"/>
    <property type="match status" value="1"/>
</dbReference>
<evidence type="ECO:0000259" key="1">
    <source>
        <dbReference type="PROSITE" id="PS50943"/>
    </source>
</evidence>
<dbReference type="CDD" id="cd00093">
    <property type="entry name" value="HTH_XRE"/>
    <property type="match status" value="1"/>
</dbReference>
<keyword evidence="3" id="KW-1185">Reference proteome</keyword>
<dbReference type="SUPFAM" id="SSF47413">
    <property type="entry name" value="lambda repressor-like DNA-binding domains"/>
    <property type="match status" value="1"/>
</dbReference>
<dbReference type="OrthoDB" id="461984at2"/>
<gene>
    <name evidence="2" type="ORF">L485_22490</name>
</gene>
<dbReference type="Proteomes" id="UP000015524">
    <property type="component" value="Unassembled WGS sequence"/>
</dbReference>